<feature type="region of interest" description="Disordered" evidence="1">
    <location>
        <begin position="128"/>
        <end position="190"/>
    </location>
</feature>
<dbReference type="AlphaFoldDB" id="F8B0D4"/>
<evidence type="ECO:0000256" key="2">
    <source>
        <dbReference type="SAM" id="Phobius"/>
    </source>
</evidence>
<feature type="transmembrane region" description="Helical" evidence="2">
    <location>
        <begin position="248"/>
        <end position="265"/>
    </location>
</feature>
<keyword evidence="2" id="KW-1133">Transmembrane helix</keyword>
<keyword evidence="2" id="KW-0812">Transmembrane</keyword>
<name>F8B0D4_9ACTN</name>
<dbReference type="Proteomes" id="UP000001549">
    <property type="component" value="Chromosome"/>
</dbReference>
<organism evidence="3 4">
    <name type="scientific">Candidatus Protofrankia datiscae</name>
    <dbReference type="NCBI Taxonomy" id="2716812"/>
    <lineage>
        <taxon>Bacteria</taxon>
        <taxon>Bacillati</taxon>
        <taxon>Actinomycetota</taxon>
        <taxon>Actinomycetes</taxon>
        <taxon>Frankiales</taxon>
        <taxon>Frankiaceae</taxon>
        <taxon>Protofrankia</taxon>
    </lineage>
</organism>
<dbReference type="STRING" id="656024.FsymDg_1275"/>
<evidence type="ECO:0000313" key="4">
    <source>
        <dbReference type="Proteomes" id="UP000001549"/>
    </source>
</evidence>
<keyword evidence="2" id="KW-0472">Membrane</keyword>
<evidence type="ECO:0000256" key="1">
    <source>
        <dbReference type="SAM" id="MobiDB-lite"/>
    </source>
</evidence>
<dbReference type="EMBL" id="CP002801">
    <property type="protein sequence ID" value="AEH08760.1"/>
    <property type="molecule type" value="Genomic_DNA"/>
</dbReference>
<sequence length="288" mass="31263" precursor="true">MVSRQLCPFCRTPGGAHTEECWFSPVCPDCGAGVGLAHEEGCDQAQCLRTGGQRLMCAFGADHDGDCGRDVWTGFFWGVAECVEFGWWVQDRGDEGLGFVPCAPNAPGAIPNTSRLVLDAVWDPAAGRWQLRDTRPQRDDHRPDPTPPAQDDEDDEEHAVGGDETPPGTELIEAPRIDSTPADGDETFGEMPTETRMRAARRLWDVAIGELPSVWSEPPAEPAALVRYARDGDWCAPEATGWRRAGQVYCALVAIPVSVVLYVAAWLVQRPGRLAAAAALATIVWIVL</sequence>
<dbReference type="eggNOG" id="ENOG502ZHVA">
    <property type="taxonomic scope" value="Bacteria"/>
</dbReference>
<feature type="compositionally biased region" description="Basic and acidic residues" evidence="1">
    <location>
        <begin position="130"/>
        <end position="144"/>
    </location>
</feature>
<gene>
    <name evidence="3" type="ordered locus">FsymDg_1275</name>
</gene>
<accession>F8B0D4</accession>
<dbReference type="HOGENOM" id="CLU_965598_0_0_11"/>
<reference evidence="3 4" key="1">
    <citation type="submission" date="2011-05" db="EMBL/GenBank/DDBJ databases">
        <title>Complete sequence of chromosome of Frankia symbiont of Datisca glomerata.</title>
        <authorList>
            <consortium name="US DOE Joint Genome Institute"/>
            <person name="Lucas S."/>
            <person name="Han J."/>
            <person name="Lapidus A."/>
            <person name="Cheng J.-F."/>
            <person name="Goodwin L."/>
            <person name="Pitluck S."/>
            <person name="Peters L."/>
            <person name="Mikhailova N."/>
            <person name="Chertkov O."/>
            <person name="Teshima H."/>
            <person name="Han C."/>
            <person name="Tapia R."/>
            <person name="Land M."/>
            <person name="Hauser L."/>
            <person name="Kyrpides N."/>
            <person name="Ivanova N."/>
            <person name="Pagani I."/>
            <person name="Berry A."/>
            <person name="Pawlowski K."/>
            <person name="Persson T."/>
            <person name="Vanden Heuvel B."/>
            <person name="Benson D."/>
            <person name="Woyke T."/>
        </authorList>
    </citation>
    <scope>NUCLEOTIDE SEQUENCE [LARGE SCALE GENOMIC DNA]</scope>
    <source>
        <strain evidence="4">4085684</strain>
    </source>
</reference>
<evidence type="ECO:0000313" key="3">
    <source>
        <dbReference type="EMBL" id="AEH08760.1"/>
    </source>
</evidence>
<proteinExistence type="predicted"/>
<keyword evidence="4" id="KW-1185">Reference proteome</keyword>
<dbReference type="KEGG" id="fsy:FsymDg_1275"/>
<protein>
    <submittedName>
        <fullName evidence="3">Uncharacterized protein</fullName>
    </submittedName>
</protein>